<evidence type="ECO:0000313" key="2">
    <source>
        <dbReference type="Proteomes" id="UP000447434"/>
    </source>
</evidence>
<evidence type="ECO:0000313" key="1">
    <source>
        <dbReference type="EMBL" id="KAE9601149.1"/>
    </source>
</evidence>
<dbReference type="EMBL" id="WOCE01000013">
    <property type="protein sequence ID" value="KAE9601149.1"/>
    <property type="molecule type" value="Genomic_DNA"/>
</dbReference>
<gene>
    <name evidence="1" type="ORF">Lalb_Chr13g0294721</name>
</gene>
<dbReference type="PANTHER" id="PTHR33184:SF64">
    <property type="entry name" value="BETA-1,3-N-ACETYLGLUCOSAMINYLTRANSFERASE FAMILY PROTEIN"/>
    <property type="match status" value="1"/>
</dbReference>
<organism evidence="1 2">
    <name type="scientific">Lupinus albus</name>
    <name type="common">White lupine</name>
    <name type="synonym">Lupinus termis</name>
    <dbReference type="NCBI Taxonomy" id="3870"/>
    <lineage>
        <taxon>Eukaryota</taxon>
        <taxon>Viridiplantae</taxon>
        <taxon>Streptophyta</taxon>
        <taxon>Embryophyta</taxon>
        <taxon>Tracheophyta</taxon>
        <taxon>Spermatophyta</taxon>
        <taxon>Magnoliopsida</taxon>
        <taxon>eudicotyledons</taxon>
        <taxon>Gunneridae</taxon>
        <taxon>Pentapetalae</taxon>
        <taxon>rosids</taxon>
        <taxon>fabids</taxon>
        <taxon>Fabales</taxon>
        <taxon>Fabaceae</taxon>
        <taxon>Papilionoideae</taxon>
        <taxon>50 kb inversion clade</taxon>
        <taxon>genistoids sensu lato</taxon>
        <taxon>core genistoids</taxon>
        <taxon>Genisteae</taxon>
        <taxon>Lupinus</taxon>
    </lineage>
</organism>
<dbReference type="InterPro" id="IPR040361">
    <property type="entry name" value="TPD1"/>
</dbReference>
<reference evidence="2" key="1">
    <citation type="journal article" date="2020" name="Nat. Commun.">
        <title>Genome sequence of the cluster root forming white lupin.</title>
        <authorList>
            <person name="Hufnagel B."/>
            <person name="Marques A."/>
            <person name="Soriano A."/>
            <person name="Marques L."/>
            <person name="Divol F."/>
            <person name="Doumas P."/>
            <person name="Sallet E."/>
            <person name="Mancinotti D."/>
            <person name="Carrere S."/>
            <person name="Marande W."/>
            <person name="Arribat S."/>
            <person name="Keller J."/>
            <person name="Huneau C."/>
            <person name="Blein T."/>
            <person name="Aime D."/>
            <person name="Laguerre M."/>
            <person name="Taylor J."/>
            <person name="Schubert V."/>
            <person name="Nelson M."/>
            <person name="Geu-Flores F."/>
            <person name="Crespi M."/>
            <person name="Gallardo-Guerrero K."/>
            <person name="Delaux P.-M."/>
            <person name="Salse J."/>
            <person name="Berges H."/>
            <person name="Guyot R."/>
            <person name="Gouzy J."/>
            <person name="Peret B."/>
        </authorList>
    </citation>
    <scope>NUCLEOTIDE SEQUENCE [LARGE SCALE GENOMIC DNA]</scope>
    <source>
        <strain evidence="2">cv. Amiga</strain>
    </source>
</reference>
<dbReference type="OrthoDB" id="603213at2759"/>
<protein>
    <submittedName>
        <fullName evidence="1">Uncharacterized protein</fullName>
    </submittedName>
</protein>
<dbReference type="AlphaFoldDB" id="A0A6A4PI21"/>
<accession>A0A6A4PI21</accession>
<dbReference type="GO" id="GO:0001709">
    <property type="term" value="P:cell fate determination"/>
    <property type="evidence" value="ECO:0007669"/>
    <property type="project" value="TreeGrafter"/>
</dbReference>
<dbReference type="PANTHER" id="PTHR33184">
    <property type="entry name" value="PROTEIN TAPETUM DETERMINANT 1-LIKE-RELATED"/>
    <property type="match status" value="1"/>
</dbReference>
<dbReference type="Proteomes" id="UP000447434">
    <property type="component" value="Chromosome 13"/>
</dbReference>
<sequence>MASTLTIVVSTLLFLSLISQGYGQPCYLKDLSVQQSPTGAKINGKPEWVVTVTNKCVCVQANVMLNCKGFQTEEKIDPSILKVSGNECLLNFGNAITNNPVTFKYASNNRFPLNPVSSEIACS</sequence>
<comment type="caution">
    <text evidence="1">The sequence shown here is derived from an EMBL/GenBank/DDBJ whole genome shotgun (WGS) entry which is preliminary data.</text>
</comment>
<dbReference type="Pfam" id="PF24068">
    <property type="entry name" value="TPD1_C"/>
    <property type="match status" value="1"/>
</dbReference>
<name>A0A6A4PI21_LUPAL</name>
<proteinExistence type="predicted"/>
<keyword evidence="2" id="KW-1185">Reference proteome</keyword>